<gene>
    <name evidence="2" type="ORF">DBRI1063_LOCUS5105</name>
</gene>
<sequence>MCKSLATFAKNLFLCVWPIFSIVLGLVCGSVFGIIITLVIFLLTLVRTPMHIFKMLRVTATTDRCFKGHLGLLLRVFVFLLVPLVHILFLIGITCFSATIGMLYYIGRSTKVFYKHEYAKTVKNIESNAKLEPKSYVGKYYKKCQHFMKDDTESLPTIYFLQGCCALIPSILIGVIPFIPFSLAVLGITLYRLPINVYKTIKISIFTVALKWDLKIIAIITLPFVHALFPLLSFLGALVGSFFYFIIRTWSNICEGYSPFHKWKRKFEEGIKKYYKAHKDFVSERCSTYDHPSGIPMDWNGDSYGIPVLKILRWQWDLLVCLFFTAFSITVSLSGTILIAAIKFIPSCLYLWCESTENYCKQECATIMGTWPFFIVYMPLLPLVVAMAYLVIVTAAVFIALRTPWRYLENGYLAAWFEPLEILRDIDKFTGHICGEWCILESCNERITPWYISGQEGGRAHRESNSDAHARVELYWDRFISQCIKTTSSLFESHWITLENVEDIDPSAVQSIPAVAILTILAETVNEQGLEKEVLKWSIDGTVCKKRDLPLSDGITSCLWPKVARLKKLLHANKEELASKENIDLLKAMLCANSERDTQELSDFLLHSSELKKLNGPKNIQIQSEVIDLVLAISRVRPYRERMSRIFSHEYETCSNP</sequence>
<dbReference type="EMBL" id="HBGN01008000">
    <property type="protein sequence ID" value="CAD9318882.1"/>
    <property type="molecule type" value="Transcribed_RNA"/>
</dbReference>
<feature type="transmembrane region" description="Helical" evidence="1">
    <location>
        <begin position="20"/>
        <end position="46"/>
    </location>
</feature>
<accession>A0A7S2E767</accession>
<organism evidence="2">
    <name type="scientific">Ditylum brightwellii</name>
    <dbReference type="NCBI Taxonomy" id="49249"/>
    <lineage>
        <taxon>Eukaryota</taxon>
        <taxon>Sar</taxon>
        <taxon>Stramenopiles</taxon>
        <taxon>Ochrophyta</taxon>
        <taxon>Bacillariophyta</taxon>
        <taxon>Mediophyceae</taxon>
        <taxon>Lithodesmiophycidae</taxon>
        <taxon>Lithodesmiales</taxon>
        <taxon>Lithodesmiaceae</taxon>
        <taxon>Ditylum</taxon>
    </lineage>
</organism>
<feature type="transmembrane region" description="Helical" evidence="1">
    <location>
        <begin position="318"/>
        <end position="342"/>
    </location>
</feature>
<feature type="transmembrane region" description="Helical" evidence="1">
    <location>
        <begin position="228"/>
        <end position="247"/>
    </location>
</feature>
<feature type="transmembrane region" description="Helical" evidence="1">
    <location>
        <begin position="158"/>
        <end position="191"/>
    </location>
</feature>
<feature type="transmembrane region" description="Helical" evidence="1">
    <location>
        <begin position="380"/>
        <end position="401"/>
    </location>
</feature>
<reference evidence="2" key="1">
    <citation type="submission" date="2021-01" db="EMBL/GenBank/DDBJ databases">
        <authorList>
            <person name="Corre E."/>
            <person name="Pelletier E."/>
            <person name="Niang G."/>
            <person name="Scheremetjew M."/>
            <person name="Finn R."/>
            <person name="Kale V."/>
            <person name="Holt S."/>
            <person name="Cochrane G."/>
            <person name="Meng A."/>
            <person name="Brown T."/>
            <person name="Cohen L."/>
        </authorList>
    </citation>
    <scope>NUCLEOTIDE SEQUENCE</scope>
    <source>
        <strain evidence="2">Pop2</strain>
    </source>
</reference>
<dbReference type="AlphaFoldDB" id="A0A7S2E767"/>
<keyword evidence="1" id="KW-0812">Transmembrane</keyword>
<keyword evidence="1" id="KW-0472">Membrane</keyword>
<feature type="transmembrane region" description="Helical" evidence="1">
    <location>
        <begin position="76"/>
        <end position="106"/>
    </location>
</feature>
<evidence type="ECO:0000313" key="2">
    <source>
        <dbReference type="EMBL" id="CAD9318882.1"/>
    </source>
</evidence>
<name>A0A7S2E767_9STRA</name>
<keyword evidence="1" id="KW-1133">Transmembrane helix</keyword>
<protein>
    <submittedName>
        <fullName evidence="2">Uncharacterized protein</fullName>
    </submittedName>
</protein>
<proteinExistence type="predicted"/>
<evidence type="ECO:0000256" key="1">
    <source>
        <dbReference type="SAM" id="Phobius"/>
    </source>
</evidence>